<evidence type="ECO:0000256" key="1">
    <source>
        <dbReference type="SAM" id="MobiDB-lite"/>
    </source>
</evidence>
<feature type="region of interest" description="Disordered" evidence="1">
    <location>
        <begin position="120"/>
        <end position="150"/>
    </location>
</feature>
<reference evidence="3" key="3">
    <citation type="submission" date="2025-09" db="UniProtKB">
        <authorList>
            <consortium name="Ensembl"/>
        </authorList>
    </citation>
    <scope>IDENTIFICATION</scope>
</reference>
<reference evidence="3" key="2">
    <citation type="submission" date="2025-08" db="UniProtKB">
        <authorList>
            <consortium name="Ensembl"/>
        </authorList>
    </citation>
    <scope>IDENTIFICATION</scope>
</reference>
<dbReference type="GO" id="GO:0004639">
    <property type="term" value="F:phosphoribosylaminoimidazolesuccinocarboxamide synthase activity"/>
    <property type="evidence" value="ECO:0000318"/>
    <property type="project" value="GO_Central"/>
</dbReference>
<dbReference type="PANTHER" id="PTHR47595">
    <property type="entry name" value="HEAT SHOCK 70 KDA PROTEIN 14"/>
    <property type="match status" value="1"/>
</dbReference>
<organism evidence="3 4">
    <name type="scientific">Monodelphis domestica</name>
    <name type="common">Gray short-tailed opossum</name>
    <dbReference type="NCBI Taxonomy" id="13616"/>
    <lineage>
        <taxon>Eukaryota</taxon>
        <taxon>Metazoa</taxon>
        <taxon>Chordata</taxon>
        <taxon>Craniata</taxon>
        <taxon>Vertebrata</taxon>
        <taxon>Euteleostomi</taxon>
        <taxon>Mammalia</taxon>
        <taxon>Metatheria</taxon>
        <taxon>Didelphimorphia</taxon>
        <taxon>Didelphidae</taxon>
        <taxon>Monodelphis</taxon>
    </lineage>
</organism>
<evidence type="ECO:0000259" key="2">
    <source>
        <dbReference type="Pfam" id="PF13837"/>
    </source>
</evidence>
<dbReference type="Proteomes" id="UP000002280">
    <property type="component" value="Chromosome 5"/>
</dbReference>
<dbReference type="Gene3D" id="1.10.10.60">
    <property type="entry name" value="Homeodomain-like"/>
    <property type="match status" value="1"/>
</dbReference>
<sequence length="150" mass="17428">MELGKPTSILDSSNNPTFIPSVANEGGKHWTINEVRALIGIWSEKNIQKQLEGTMRNKRIFEQIAARLQKFGIDRDWKQCRTKYKNLKHEYKIVKNSQDLGTTKSMKFFAELDAILGHTTEQSQKLENEGRQRPIKQTDIKMEKDNMGKY</sequence>
<dbReference type="Bgee" id="ENSMODG00000040797">
    <property type="expression patterns" value="Expressed in uterus and 18 other cell types or tissues"/>
</dbReference>
<evidence type="ECO:0000313" key="4">
    <source>
        <dbReference type="Proteomes" id="UP000002280"/>
    </source>
</evidence>
<dbReference type="GeneTree" id="ENSGT00940000164461"/>
<protein>
    <recommendedName>
        <fullName evidence="2">Myb/SANT-like DNA-binding domain-containing protein</fullName>
    </recommendedName>
</protein>
<dbReference type="OMA" id="ERGKHWT"/>
<dbReference type="FunFam" id="1.10.10.60:FF:000032">
    <property type="entry name" value="Zinc finger and SCAN domain-containing 20"/>
    <property type="match status" value="1"/>
</dbReference>
<dbReference type="Ensembl" id="ENSMODT00000086434.1">
    <property type="protein sequence ID" value="ENSMODP00000056934.1"/>
    <property type="gene ID" value="ENSMODG00000040797.1"/>
</dbReference>
<dbReference type="InParanoid" id="A0A5F8HAE9"/>
<dbReference type="GO" id="GO:0006189">
    <property type="term" value="P:'de novo' IMP biosynthetic process"/>
    <property type="evidence" value="ECO:0000318"/>
    <property type="project" value="GO_Central"/>
</dbReference>
<feature type="domain" description="Myb/SANT-like DNA-binding" evidence="2">
    <location>
        <begin position="28"/>
        <end position="115"/>
    </location>
</feature>
<keyword evidence="4" id="KW-1185">Reference proteome</keyword>
<dbReference type="AlphaFoldDB" id="A0A5F8HAE9"/>
<name>A0A5F8HAE9_MONDO</name>
<dbReference type="PANTHER" id="PTHR47595:SF1">
    <property type="entry name" value="MYB_SANT-LIKE DNA-BINDING DOMAIN-CONTAINING PROTEIN"/>
    <property type="match status" value="1"/>
</dbReference>
<feature type="compositionally biased region" description="Basic and acidic residues" evidence="1">
    <location>
        <begin position="124"/>
        <end position="150"/>
    </location>
</feature>
<accession>A0A5F8HAE9</accession>
<dbReference type="InterPro" id="IPR044822">
    <property type="entry name" value="Myb_DNA-bind_4"/>
</dbReference>
<evidence type="ECO:0000313" key="3">
    <source>
        <dbReference type="Ensembl" id="ENSMODP00000056934.1"/>
    </source>
</evidence>
<proteinExistence type="predicted"/>
<dbReference type="Pfam" id="PF13837">
    <property type="entry name" value="Myb_DNA-bind_4"/>
    <property type="match status" value="1"/>
</dbReference>
<dbReference type="STRING" id="13616.ENSMODP00000056934"/>
<reference evidence="3 4" key="1">
    <citation type="journal article" date="2007" name="Nature">
        <title>Genome of the marsupial Monodelphis domestica reveals innovation in non-coding sequences.</title>
        <authorList>
            <person name="Mikkelsen T.S."/>
            <person name="Wakefield M.J."/>
            <person name="Aken B."/>
            <person name="Amemiya C.T."/>
            <person name="Chang J.L."/>
            <person name="Duke S."/>
            <person name="Garber M."/>
            <person name="Gentles A.J."/>
            <person name="Goodstadt L."/>
            <person name="Heger A."/>
            <person name="Jurka J."/>
            <person name="Kamal M."/>
            <person name="Mauceli E."/>
            <person name="Searle S.M."/>
            <person name="Sharpe T."/>
            <person name="Baker M.L."/>
            <person name="Batzer M.A."/>
            <person name="Benos P.V."/>
            <person name="Belov K."/>
            <person name="Clamp M."/>
            <person name="Cook A."/>
            <person name="Cuff J."/>
            <person name="Das R."/>
            <person name="Davidow L."/>
            <person name="Deakin J.E."/>
            <person name="Fazzari M.J."/>
            <person name="Glass J.L."/>
            <person name="Grabherr M."/>
            <person name="Greally J.M."/>
            <person name="Gu W."/>
            <person name="Hore T.A."/>
            <person name="Huttley G.A."/>
            <person name="Kleber M."/>
            <person name="Jirtle R.L."/>
            <person name="Koina E."/>
            <person name="Lee J.T."/>
            <person name="Mahony S."/>
            <person name="Marra M.A."/>
            <person name="Miller R.D."/>
            <person name="Nicholls R.D."/>
            <person name="Oda M."/>
            <person name="Papenfuss A.T."/>
            <person name="Parra Z.E."/>
            <person name="Pollock D.D."/>
            <person name="Ray D.A."/>
            <person name="Schein J.E."/>
            <person name="Speed T.P."/>
            <person name="Thompson K."/>
            <person name="VandeBerg J.L."/>
            <person name="Wade C.M."/>
            <person name="Walker J.A."/>
            <person name="Waters P.D."/>
            <person name="Webber C."/>
            <person name="Weidman J.R."/>
            <person name="Xie X."/>
            <person name="Zody M.C."/>
            <person name="Baldwin J."/>
            <person name="Abdouelleil A."/>
            <person name="Abdulkadir J."/>
            <person name="Abebe A."/>
            <person name="Abera B."/>
            <person name="Abreu J."/>
            <person name="Acer S.C."/>
            <person name="Aftuck L."/>
            <person name="Alexander A."/>
            <person name="An P."/>
            <person name="Anderson E."/>
            <person name="Anderson S."/>
            <person name="Arachi H."/>
            <person name="Azer M."/>
            <person name="Bachantsang P."/>
            <person name="Barry A."/>
            <person name="Bayul T."/>
            <person name="Berlin A."/>
            <person name="Bessette D."/>
            <person name="Bloom T."/>
            <person name="Bloom T."/>
            <person name="Boguslavskiy L."/>
            <person name="Bonnet C."/>
            <person name="Boukhgalter B."/>
            <person name="Bourzgui I."/>
            <person name="Brown A."/>
            <person name="Cahill P."/>
            <person name="Channer S."/>
            <person name="Cheshatsang Y."/>
            <person name="Chuda L."/>
            <person name="Citroen M."/>
            <person name="Collymore A."/>
            <person name="Cooke P."/>
            <person name="Costello M."/>
            <person name="D'Aco K."/>
            <person name="Daza R."/>
            <person name="De Haan G."/>
            <person name="DeGray S."/>
            <person name="DeMaso C."/>
            <person name="Dhargay N."/>
            <person name="Dooley K."/>
            <person name="Dooley E."/>
            <person name="Doricent M."/>
            <person name="Dorje P."/>
            <person name="Dorjee K."/>
            <person name="Dupes A."/>
            <person name="Elong R."/>
            <person name="Falk J."/>
            <person name="Farina A."/>
            <person name="Faro S."/>
            <person name="Ferguson D."/>
            <person name="Fisher S."/>
            <person name="Foley C.D."/>
            <person name="Franke A."/>
            <person name="Friedrich D."/>
            <person name="Gadbois L."/>
            <person name="Gearin G."/>
            <person name="Gearin C.R."/>
            <person name="Giannoukos G."/>
            <person name="Goode T."/>
            <person name="Graham J."/>
            <person name="Grandbois E."/>
            <person name="Grewal S."/>
            <person name="Gyaltsen K."/>
            <person name="Hafez N."/>
            <person name="Hagos B."/>
            <person name="Hall J."/>
            <person name="Henson C."/>
            <person name="Hollinger A."/>
            <person name="Honan T."/>
            <person name="Huard M.D."/>
            <person name="Hughes L."/>
            <person name="Hurhula B."/>
            <person name="Husby M.E."/>
            <person name="Kamat A."/>
            <person name="Kanga B."/>
            <person name="Kashin S."/>
            <person name="Khazanovich D."/>
            <person name="Kisner P."/>
            <person name="Lance K."/>
            <person name="Lara M."/>
            <person name="Lee W."/>
            <person name="Lennon N."/>
            <person name="Letendre F."/>
            <person name="LeVine R."/>
            <person name="Lipovsky A."/>
            <person name="Liu X."/>
            <person name="Liu J."/>
            <person name="Liu S."/>
            <person name="Lokyitsang T."/>
            <person name="Lokyitsang Y."/>
            <person name="Lubonja R."/>
            <person name="Lui A."/>
            <person name="MacDonald P."/>
            <person name="Magnisalis V."/>
            <person name="Maru K."/>
            <person name="Matthews C."/>
            <person name="McCusker W."/>
            <person name="McDonough S."/>
            <person name="Mehta T."/>
            <person name="Meldrim J."/>
            <person name="Meneus L."/>
            <person name="Mihai O."/>
            <person name="Mihalev A."/>
            <person name="Mihova T."/>
            <person name="Mittelman R."/>
            <person name="Mlenga V."/>
            <person name="Montmayeur A."/>
            <person name="Mulrain L."/>
            <person name="Navidi A."/>
            <person name="Naylor J."/>
            <person name="Negash T."/>
            <person name="Nguyen T."/>
            <person name="Nguyen N."/>
            <person name="Nicol R."/>
            <person name="Norbu C."/>
            <person name="Norbu N."/>
            <person name="Novod N."/>
            <person name="O'Neill B."/>
            <person name="Osman S."/>
            <person name="Markiewicz E."/>
            <person name="Oyono O.L."/>
            <person name="Patti C."/>
            <person name="Phunkhang P."/>
            <person name="Pierre F."/>
            <person name="Priest M."/>
            <person name="Raghuraman S."/>
            <person name="Rege F."/>
            <person name="Reyes R."/>
            <person name="Rise C."/>
            <person name="Rogov P."/>
            <person name="Ross K."/>
            <person name="Ryan E."/>
            <person name="Settipalli S."/>
            <person name="Shea T."/>
            <person name="Sherpa N."/>
            <person name="Shi L."/>
            <person name="Shih D."/>
            <person name="Sparrow T."/>
            <person name="Spaulding J."/>
            <person name="Stalker J."/>
            <person name="Stange-Thomann N."/>
            <person name="Stavropoulos S."/>
            <person name="Stone C."/>
            <person name="Strader C."/>
            <person name="Tesfaye S."/>
            <person name="Thomson T."/>
            <person name="Thoulutsang Y."/>
            <person name="Thoulutsang D."/>
            <person name="Topham K."/>
            <person name="Topping I."/>
            <person name="Tsamla T."/>
            <person name="Vassiliev H."/>
            <person name="Vo A."/>
            <person name="Wangchuk T."/>
            <person name="Wangdi T."/>
            <person name="Weiand M."/>
            <person name="Wilkinson J."/>
            <person name="Wilson A."/>
            <person name="Yadav S."/>
            <person name="Young G."/>
            <person name="Yu Q."/>
            <person name="Zembek L."/>
            <person name="Zhong D."/>
            <person name="Zimmer A."/>
            <person name="Zwirko Z."/>
            <person name="Jaffe D.B."/>
            <person name="Alvarez P."/>
            <person name="Brockman W."/>
            <person name="Butler J."/>
            <person name="Chin C."/>
            <person name="Gnerre S."/>
            <person name="MacCallum I."/>
            <person name="Graves J.A."/>
            <person name="Ponting C.P."/>
            <person name="Breen M."/>
            <person name="Samollow P.B."/>
            <person name="Lander E.S."/>
            <person name="Lindblad-Toh K."/>
        </authorList>
    </citation>
    <scope>NUCLEOTIDE SEQUENCE [LARGE SCALE GENOMIC DNA]</scope>
</reference>